<name>A0A9J6C2B7_POLVA</name>
<reference evidence="2" key="1">
    <citation type="submission" date="2021-03" db="EMBL/GenBank/DDBJ databases">
        <title>Chromosome level genome of the anhydrobiotic midge Polypedilum vanderplanki.</title>
        <authorList>
            <person name="Yoshida Y."/>
            <person name="Kikawada T."/>
            <person name="Gusev O."/>
        </authorList>
    </citation>
    <scope>NUCLEOTIDE SEQUENCE</scope>
    <source>
        <strain evidence="2">NIAS01</strain>
        <tissue evidence="2">Whole body or cell culture</tissue>
    </source>
</reference>
<accession>A0A9J6C2B7</accession>
<feature type="region of interest" description="Disordered" evidence="1">
    <location>
        <begin position="95"/>
        <end position="124"/>
    </location>
</feature>
<protein>
    <submittedName>
        <fullName evidence="2">Uncharacterized protein</fullName>
    </submittedName>
</protein>
<dbReference type="AlphaFoldDB" id="A0A9J6C2B7"/>
<proteinExistence type="predicted"/>
<dbReference type="Proteomes" id="UP001107558">
    <property type="component" value="Chromosome 2"/>
</dbReference>
<dbReference type="EMBL" id="JADBJN010000002">
    <property type="protein sequence ID" value="KAG5675955.1"/>
    <property type="molecule type" value="Genomic_DNA"/>
</dbReference>
<comment type="caution">
    <text evidence="2">The sequence shown here is derived from an EMBL/GenBank/DDBJ whole genome shotgun (WGS) entry which is preliminary data.</text>
</comment>
<feature type="compositionally biased region" description="Basic and acidic residues" evidence="1">
    <location>
        <begin position="96"/>
        <end position="116"/>
    </location>
</feature>
<evidence type="ECO:0000313" key="3">
    <source>
        <dbReference type="Proteomes" id="UP001107558"/>
    </source>
</evidence>
<gene>
    <name evidence="2" type="ORF">PVAND_005812</name>
</gene>
<evidence type="ECO:0000256" key="1">
    <source>
        <dbReference type="SAM" id="MobiDB-lite"/>
    </source>
</evidence>
<evidence type="ECO:0000313" key="2">
    <source>
        <dbReference type="EMBL" id="KAG5675955.1"/>
    </source>
</evidence>
<sequence length="124" mass="14802">MNCSCLTKTLQTSKMMNEEETEFKTTSKYENIINQQQKDKISIENFSDAEMFQHETQFKSKKEICVSFSPVVKVCEFFKDDKESSMIIFQLRRSARIQERNKQKDAEEKSRTEDKKRNHNRNKS</sequence>
<organism evidence="2 3">
    <name type="scientific">Polypedilum vanderplanki</name>
    <name type="common">Sleeping chironomid midge</name>
    <dbReference type="NCBI Taxonomy" id="319348"/>
    <lineage>
        <taxon>Eukaryota</taxon>
        <taxon>Metazoa</taxon>
        <taxon>Ecdysozoa</taxon>
        <taxon>Arthropoda</taxon>
        <taxon>Hexapoda</taxon>
        <taxon>Insecta</taxon>
        <taxon>Pterygota</taxon>
        <taxon>Neoptera</taxon>
        <taxon>Endopterygota</taxon>
        <taxon>Diptera</taxon>
        <taxon>Nematocera</taxon>
        <taxon>Chironomoidea</taxon>
        <taxon>Chironomidae</taxon>
        <taxon>Chironominae</taxon>
        <taxon>Polypedilum</taxon>
        <taxon>Polypedilum</taxon>
    </lineage>
</organism>
<keyword evidence="3" id="KW-1185">Reference proteome</keyword>